<evidence type="ECO:0000313" key="2">
    <source>
        <dbReference type="EMBL" id="HIV03949.1"/>
    </source>
</evidence>
<keyword evidence="2" id="KW-0378">Hydrolase</keyword>
<name>A0A9D1NJV3_9BACT</name>
<dbReference type="InterPro" id="IPR034122">
    <property type="entry name" value="Retropepsin-like_bacterial"/>
</dbReference>
<dbReference type="InterPro" id="IPR021109">
    <property type="entry name" value="Peptidase_aspartic_dom_sf"/>
</dbReference>
<dbReference type="InterPro" id="IPR001969">
    <property type="entry name" value="Aspartic_peptidase_AS"/>
</dbReference>
<reference evidence="2" key="1">
    <citation type="submission" date="2020-10" db="EMBL/GenBank/DDBJ databases">
        <authorList>
            <person name="Gilroy R."/>
        </authorList>
    </citation>
    <scope>NUCLEOTIDE SEQUENCE</scope>
    <source>
        <strain evidence="2">10669</strain>
    </source>
</reference>
<organism evidence="2 3">
    <name type="scientific">Candidatus Spyradosoma merdigallinarum</name>
    <dbReference type="NCBI Taxonomy" id="2840950"/>
    <lineage>
        <taxon>Bacteria</taxon>
        <taxon>Pseudomonadati</taxon>
        <taxon>Verrucomicrobiota</taxon>
        <taxon>Opitutia</taxon>
        <taxon>Opitutia incertae sedis</taxon>
        <taxon>Candidatus Spyradosoma</taxon>
    </lineage>
</organism>
<dbReference type="AlphaFoldDB" id="A0A9D1NJV3"/>
<dbReference type="Pfam" id="PF13650">
    <property type="entry name" value="Asp_protease_2"/>
    <property type="match status" value="1"/>
</dbReference>
<reference evidence="2" key="2">
    <citation type="journal article" date="2021" name="PeerJ">
        <title>Extensive microbial diversity within the chicken gut microbiome revealed by metagenomics and culture.</title>
        <authorList>
            <person name="Gilroy R."/>
            <person name="Ravi A."/>
            <person name="Getino M."/>
            <person name="Pursley I."/>
            <person name="Horton D.L."/>
            <person name="Alikhan N.F."/>
            <person name="Baker D."/>
            <person name="Gharbi K."/>
            <person name="Hall N."/>
            <person name="Watson M."/>
            <person name="Adriaenssens E.M."/>
            <person name="Foster-Nyarko E."/>
            <person name="Jarju S."/>
            <person name="Secka A."/>
            <person name="Antonio M."/>
            <person name="Oren A."/>
            <person name="Chaudhuri R.R."/>
            <person name="La Ragione R."/>
            <person name="Hildebrand F."/>
            <person name="Pallen M.J."/>
        </authorList>
    </citation>
    <scope>NUCLEOTIDE SEQUENCE</scope>
    <source>
        <strain evidence="2">10669</strain>
    </source>
</reference>
<dbReference type="EMBL" id="DVOG01000060">
    <property type="protein sequence ID" value="HIV03949.1"/>
    <property type="molecule type" value="Genomic_DNA"/>
</dbReference>
<dbReference type="GO" id="GO:0004190">
    <property type="term" value="F:aspartic-type endopeptidase activity"/>
    <property type="evidence" value="ECO:0007669"/>
    <property type="project" value="InterPro"/>
</dbReference>
<comment type="caution">
    <text evidence="2">The sequence shown here is derived from an EMBL/GenBank/DDBJ whole genome shotgun (WGS) entry which is preliminary data.</text>
</comment>
<sequence>MKTRILALLFCLPALFATTAPDVSASAGTPDFTEDFRPKKTAFAFGVPVPLPGERMFLVEAKVNGVPAKMLVDTGASHTSLDLSWARKNFPDAKLRIVSTNPAEQNAYAMPAQKIPLMAVAEFSVGGNAFSDFFMPLVDLRGLRAALPELNDVAGILGMNTIALAPCRVSFKNRTLAWLDREGLAGTPGKKKLDVRAVPETDCVLVMISSPKDGRVLPALIDCGAVGSSVPADFWIGARPEKIRAVTTTAAGTQNVEIAFGVPGELKFSEDFSLKNISPELLPPVGNAPQKILLGLDALSRFDLIFDREKGEVFAVPLEN</sequence>
<dbReference type="PROSITE" id="PS00141">
    <property type="entry name" value="ASP_PROTEASE"/>
    <property type="match status" value="1"/>
</dbReference>
<evidence type="ECO:0000256" key="1">
    <source>
        <dbReference type="SAM" id="SignalP"/>
    </source>
</evidence>
<evidence type="ECO:0000313" key="3">
    <source>
        <dbReference type="Proteomes" id="UP000886812"/>
    </source>
</evidence>
<proteinExistence type="predicted"/>
<dbReference type="SUPFAM" id="SSF50630">
    <property type="entry name" value="Acid proteases"/>
    <property type="match status" value="1"/>
</dbReference>
<feature type="signal peptide" evidence="1">
    <location>
        <begin position="1"/>
        <end position="19"/>
    </location>
</feature>
<keyword evidence="1" id="KW-0732">Signal</keyword>
<dbReference type="Gene3D" id="2.40.70.10">
    <property type="entry name" value="Acid Proteases"/>
    <property type="match status" value="2"/>
</dbReference>
<keyword evidence="2" id="KW-0645">Protease</keyword>
<dbReference type="CDD" id="cd05483">
    <property type="entry name" value="retropepsin_like_bacteria"/>
    <property type="match status" value="1"/>
</dbReference>
<dbReference type="GO" id="GO:0006508">
    <property type="term" value="P:proteolysis"/>
    <property type="evidence" value="ECO:0007669"/>
    <property type="project" value="UniProtKB-KW"/>
</dbReference>
<protein>
    <submittedName>
        <fullName evidence="2">Aspartyl protease family protein</fullName>
    </submittedName>
</protein>
<feature type="chain" id="PRO_5039171099" evidence="1">
    <location>
        <begin position="20"/>
        <end position="320"/>
    </location>
</feature>
<dbReference type="Proteomes" id="UP000886812">
    <property type="component" value="Unassembled WGS sequence"/>
</dbReference>
<gene>
    <name evidence="2" type="ORF">IAC75_02225</name>
</gene>
<accession>A0A9D1NJV3</accession>